<evidence type="ECO:0000313" key="2">
    <source>
        <dbReference type="EMBL" id="ETW81057.1"/>
    </source>
</evidence>
<feature type="compositionally biased region" description="Basic and acidic residues" evidence="1">
    <location>
        <begin position="40"/>
        <end position="60"/>
    </location>
</feature>
<sequence length="66" mass="7134">TRLSLEPVLLVDDVPLDGEGGGLCDGELKGMGRESIWPMEDGREEERGAGAAPEGKRCFVDEEETE</sequence>
<protein>
    <submittedName>
        <fullName evidence="2">Uncharacterized protein</fullName>
    </submittedName>
</protein>
<dbReference type="RefSeq" id="XP_009547737.1">
    <property type="nucleotide sequence ID" value="XM_009549442.1"/>
</dbReference>
<evidence type="ECO:0000313" key="3">
    <source>
        <dbReference type="Proteomes" id="UP000030671"/>
    </source>
</evidence>
<accession>W4K5H1</accession>
<feature type="non-terminal residue" evidence="2">
    <location>
        <position position="1"/>
    </location>
</feature>
<dbReference type="GeneID" id="20672843"/>
<organism evidence="2 3">
    <name type="scientific">Heterobasidion irregulare (strain TC 32-1)</name>
    <dbReference type="NCBI Taxonomy" id="747525"/>
    <lineage>
        <taxon>Eukaryota</taxon>
        <taxon>Fungi</taxon>
        <taxon>Dikarya</taxon>
        <taxon>Basidiomycota</taxon>
        <taxon>Agaricomycotina</taxon>
        <taxon>Agaricomycetes</taxon>
        <taxon>Russulales</taxon>
        <taxon>Bondarzewiaceae</taxon>
        <taxon>Heterobasidion</taxon>
        <taxon>Heterobasidion annosum species complex</taxon>
    </lineage>
</organism>
<name>W4K5H1_HETIT</name>
<feature type="region of interest" description="Disordered" evidence="1">
    <location>
        <begin position="38"/>
        <end position="66"/>
    </location>
</feature>
<dbReference type="AlphaFoldDB" id="W4K5H1"/>
<proteinExistence type="predicted"/>
<dbReference type="EMBL" id="KI925459">
    <property type="protein sequence ID" value="ETW81057.1"/>
    <property type="molecule type" value="Genomic_DNA"/>
</dbReference>
<dbReference type="KEGG" id="hir:HETIRDRAFT_410194"/>
<dbReference type="Proteomes" id="UP000030671">
    <property type="component" value="Unassembled WGS sequence"/>
</dbReference>
<dbReference type="InParanoid" id="W4K5H1"/>
<dbReference type="HOGENOM" id="CLU_2838100_0_0_1"/>
<keyword evidence="3" id="KW-1185">Reference proteome</keyword>
<reference evidence="2 3" key="1">
    <citation type="journal article" date="2012" name="New Phytol.">
        <title>Insight into trade-off between wood decay and parasitism from the genome of a fungal forest pathogen.</title>
        <authorList>
            <person name="Olson A."/>
            <person name="Aerts A."/>
            <person name="Asiegbu F."/>
            <person name="Belbahri L."/>
            <person name="Bouzid O."/>
            <person name="Broberg A."/>
            <person name="Canback B."/>
            <person name="Coutinho P.M."/>
            <person name="Cullen D."/>
            <person name="Dalman K."/>
            <person name="Deflorio G."/>
            <person name="van Diepen L.T."/>
            <person name="Dunand C."/>
            <person name="Duplessis S."/>
            <person name="Durling M."/>
            <person name="Gonthier P."/>
            <person name="Grimwood J."/>
            <person name="Fossdal C.G."/>
            <person name="Hansson D."/>
            <person name="Henrissat B."/>
            <person name="Hietala A."/>
            <person name="Himmelstrand K."/>
            <person name="Hoffmeister D."/>
            <person name="Hogberg N."/>
            <person name="James T.Y."/>
            <person name="Karlsson M."/>
            <person name="Kohler A."/>
            <person name="Kues U."/>
            <person name="Lee Y.H."/>
            <person name="Lin Y.C."/>
            <person name="Lind M."/>
            <person name="Lindquist E."/>
            <person name="Lombard V."/>
            <person name="Lucas S."/>
            <person name="Lunden K."/>
            <person name="Morin E."/>
            <person name="Murat C."/>
            <person name="Park J."/>
            <person name="Raffaello T."/>
            <person name="Rouze P."/>
            <person name="Salamov A."/>
            <person name="Schmutz J."/>
            <person name="Solheim H."/>
            <person name="Stahlberg J."/>
            <person name="Velez H."/>
            <person name="de Vries R.P."/>
            <person name="Wiebenga A."/>
            <person name="Woodward S."/>
            <person name="Yakovlev I."/>
            <person name="Garbelotto M."/>
            <person name="Martin F."/>
            <person name="Grigoriev I.V."/>
            <person name="Stenlid J."/>
        </authorList>
    </citation>
    <scope>NUCLEOTIDE SEQUENCE [LARGE SCALE GENOMIC DNA]</scope>
    <source>
        <strain evidence="2 3">TC 32-1</strain>
    </source>
</reference>
<evidence type="ECO:0000256" key="1">
    <source>
        <dbReference type="SAM" id="MobiDB-lite"/>
    </source>
</evidence>
<gene>
    <name evidence="2" type="ORF">HETIRDRAFT_410194</name>
</gene>